<protein>
    <submittedName>
        <fullName evidence="1">Uncharacterized protein</fullName>
    </submittedName>
</protein>
<proteinExistence type="predicted"/>
<accession>A0A6J3UQH6</accession>
<sequence>MRVEYGISFVDASIPYHGYKLSFCLERIKDIGEFTLFCLHAFGDGLNLSD</sequence>
<organism evidence="1">
    <name type="scientific">Helicobacter pylori</name>
    <name type="common">Campylobacter pylori</name>
    <dbReference type="NCBI Taxonomy" id="210"/>
    <lineage>
        <taxon>Bacteria</taxon>
        <taxon>Pseudomonadati</taxon>
        <taxon>Campylobacterota</taxon>
        <taxon>Epsilonproteobacteria</taxon>
        <taxon>Campylobacterales</taxon>
        <taxon>Helicobacteraceae</taxon>
        <taxon>Helicobacter</taxon>
    </lineage>
</organism>
<name>A0A6J3UQH6_HELPX</name>
<reference evidence="1" key="1">
    <citation type="submission" date="2016-05" db="EMBL/GenBank/DDBJ databases">
        <title>Evolution of the cag Pathogenicity Island in Helicobacter pylori Reveals Additional Ancient Human Migrations.</title>
        <authorList>
            <person name="Perkins T.T."/>
            <person name="Tay C.Y."/>
            <person name="Peters F."/>
            <person name="Webberley M.K."/>
            <person name="Lu W."/>
            <person name="Marshall B.J."/>
            <person name="Wise M.J."/>
        </authorList>
    </citation>
    <scope>NUCLEOTIDE SEQUENCE</scope>
    <source>
        <strain evidence="1">AusabrP63</strain>
    </source>
</reference>
<evidence type="ECO:0000313" key="1">
    <source>
        <dbReference type="EMBL" id="ARX75532.1"/>
    </source>
</evidence>
<dbReference type="EMBL" id="KX290734">
    <property type="protein sequence ID" value="ARX75532.1"/>
    <property type="molecule type" value="Genomic_DNA"/>
</dbReference>
<dbReference type="AlphaFoldDB" id="A0A6J3UQH6"/>